<organism evidence="8 9">
    <name type="scientific">Sphingopyxis macrogoltabida</name>
    <name type="common">Sphingomonas macrogoltabidus</name>
    <dbReference type="NCBI Taxonomy" id="33050"/>
    <lineage>
        <taxon>Bacteria</taxon>
        <taxon>Pseudomonadati</taxon>
        <taxon>Pseudomonadota</taxon>
        <taxon>Alphaproteobacteria</taxon>
        <taxon>Sphingomonadales</taxon>
        <taxon>Sphingomonadaceae</taxon>
        <taxon>Sphingopyxis</taxon>
    </lineage>
</organism>
<dbReference type="Gene3D" id="1.20.1250.20">
    <property type="entry name" value="MFS general substrate transporter like domains"/>
    <property type="match status" value="1"/>
</dbReference>
<evidence type="ECO:0000313" key="9">
    <source>
        <dbReference type="Proteomes" id="UP000076088"/>
    </source>
</evidence>
<feature type="transmembrane region" description="Helical" evidence="6">
    <location>
        <begin position="21"/>
        <end position="43"/>
    </location>
</feature>
<keyword evidence="3 6" id="KW-0812">Transmembrane</keyword>
<feature type="transmembrane region" description="Helical" evidence="6">
    <location>
        <begin position="63"/>
        <end position="84"/>
    </location>
</feature>
<sequence length="444" mass="46506">MPAATKAGDHADGAGAKAPASAWYALAILIGTTLFAFVDRQIINLIAPSLQRDLNISDLQLGMLQGLGFAFFASLAAYPIGWLSDRFGRRLVLGCCIMVWSISTAACAFQTSFTGIFAAAAGIAIGEAALTPVIFSMLPDLFPERQRNTANFIFFAVALLGAALGLALGGVTLDLLETNHGSLPAFFASMDSWRVALILVAAPGPLFVLLLSTIRMTSNSGRVAAEGEPALNNILPFLREHWRAIACIYGAIFAYSLPLGAVGAWLPVAMPRAFEGIDAASVGVQLGIAMGVGSIAGLIMAPIGIKLLRGDADLKPLRTARFYLTVASLPTLFILFAWQPWQIYAAVGVQVALLLATGALMPGVLQQLSPPHLRSRLLSLLGISGAIATGLAPMIVGAMSGLLDPDRGLLTAMVLVGLPAWIVAAILMSMARRPFVTTIAAIRG</sequence>
<dbReference type="InterPro" id="IPR011701">
    <property type="entry name" value="MFS"/>
</dbReference>
<feature type="transmembrane region" description="Helical" evidence="6">
    <location>
        <begin position="244"/>
        <end position="266"/>
    </location>
</feature>
<keyword evidence="2" id="KW-0813">Transport</keyword>
<dbReference type="InterPro" id="IPR036259">
    <property type="entry name" value="MFS_trans_sf"/>
</dbReference>
<dbReference type="SUPFAM" id="SSF103473">
    <property type="entry name" value="MFS general substrate transporter"/>
    <property type="match status" value="1"/>
</dbReference>
<dbReference type="GO" id="GO:0022857">
    <property type="term" value="F:transmembrane transporter activity"/>
    <property type="evidence" value="ECO:0007669"/>
    <property type="project" value="InterPro"/>
</dbReference>
<dbReference type="AlphaFoldDB" id="A0AAC9FFV5"/>
<feature type="transmembrane region" description="Helical" evidence="6">
    <location>
        <begin position="377"/>
        <end position="403"/>
    </location>
</feature>
<dbReference type="PROSITE" id="PS50850">
    <property type="entry name" value="MFS"/>
    <property type="match status" value="1"/>
</dbReference>
<evidence type="ECO:0000313" key="8">
    <source>
        <dbReference type="EMBL" id="AMU90723.1"/>
    </source>
</evidence>
<dbReference type="Proteomes" id="UP000076088">
    <property type="component" value="Chromosome"/>
</dbReference>
<accession>A0AAC9FFV5</accession>
<evidence type="ECO:0000256" key="1">
    <source>
        <dbReference type="ARBA" id="ARBA00004141"/>
    </source>
</evidence>
<keyword evidence="9" id="KW-1185">Reference proteome</keyword>
<feature type="transmembrane region" description="Helical" evidence="6">
    <location>
        <begin position="320"/>
        <end position="338"/>
    </location>
</feature>
<dbReference type="RefSeq" id="WP_054730061.1">
    <property type="nucleotide sequence ID" value="NZ_CP013344.1"/>
</dbReference>
<evidence type="ECO:0000256" key="2">
    <source>
        <dbReference type="ARBA" id="ARBA00022448"/>
    </source>
</evidence>
<reference evidence="8 9" key="2">
    <citation type="journal article" date="2016" name="Genome Announc.">
        <title>Complete Genome Sequence of Sphingopyxis macrogoltabida Strain 203N (NBRC 111659), a Polyethylene Glycol Degrader.</title>
        <authorList>
            <person name="Ohtsubo Y."/>
            <person name="Nonoyama S."/>
            <person name="Nagata Y."/>
            <person name="Numata M."/>
            <person name="Tsuchikane K."/>
            <person name="Hosoyama A."/>
            <person name="Yamazoe A."/>
            <person name="Tsuda M."/>
            <person name="Fujita N."/>
            <person name="Kawai F."/>
        </authorList>
    </citation>
    <scope>NUCLEOTIDE SEQUENCE [LARGE SCALE GENOMIC DNA]</scope>
    <source>
        <strain evidence="8 9">203N</strain>
    </source>
</reference>
<dbReference type="EMBL" id="CP013344">
    <property type="protein sequence ID" value="AMU90723.1"/>
    <property type="molecule type" value="Genomic_DNA"/>
</dbReference>
<feature type="transmembrane region" description="Helical" evidence="6">
    <location>
        <begin position="117"/>
        <end position="138"/>
    </location>
</feature>
<feature type="transmembrane region" description="Helical" evidence="6">
    <location>
        <begin position="344"/>
        <end position="365"/>
    </location>
</feature>
<keyword evidence="5 6" id="KW-0472">Membrane</keyword>
<feature type="transmembrane region" description="Helical" evidence="6">
    <location>
        <begin position="286"/>
        <end position="308"/>
    </location>
</feature>
<reference evidence="9" key="1">
    <citation type="submission" date="2015-11" db="EMBL/GenBank/DDBJ databases">
        <title>Complete genome sequence of a polyethylene-glycol degrader Sphingopyxis macrogoltabida 203N (NBRC 111659).</title>
        <authorList>
            <person name="Yoshiyuki O."/>
            <person name="Shouta N."/>
            <person name="Nagata Y."/>
            <person name="Numata M."/>
            <person name="Tsuchikane K."/>
            <person name="Hosoyama A."/>
            <person name="Yamazoe A."/>
            <person name="Tsuda M."/>
            <person name="Fujita N."/>
            <person name="Kawai F."/>
        </authorList>
    </citation>
    <scope>NUCLEOTIDE SEQUENCE [LARGE SCALE GENOMIC DNA]</scope>
    <source>
        <strain evidence="9">203N</strain>
    </source>
</reference>
<dbReference type="InterPro" id="IPR020846">
    <property type="entry name" value="MFS_dom"/>
</dbReference>
<dbReference type="PANTHER" id="PTHR23505:SF79">
    <property type="entry name" value="PROTEIN SPINSTER"/>
    <property type="match status" value="1"/>
</dbReference>
<dbReference type="Pfam" id="PF07690">
    <property type="entry name" value="MFS_1"/>
    <property type="match status" value="1"/>
</dbReference>
<proteinExistence type="predicted"/>
<evidence type="ECO:0000256" key="6">
    <source>
        <dbReference type="SAM" id="Phobius"/>
    </source>
</evidence>
<feature type="transmembrane region" description="Helical" evidence="6">
    <location>
        <begin position="409"/>
        <end position="428"/>
    </location>
</feature>
<name>A0AAC9FFV5_SPHMC</name>
<protein>
    <recommendedName>
        <fullName evidence="7">Major facilitator superfamily (MFS) profile domain-containing protein</fullName>
    </recommendedName>
</protein>
<keyword evidence="4 6" id="KW-1133">Transmembrane helix</keyword>
<feature type="domain" description="Major facilitator superfamily (MFS) profile" evidence="7">
    <location>
        <begin position="25"/>
        <end position="432"/>
    </location>
</feature>
<evidence type="ECO:0000259" key="7">
    <source>
        <dbReference type="PROSITE" id="PS50850"/>
    </source>
</evidence>
<evidence type="ECO:0000256" key="5">
    <source>
        <dbReference type="ARBA" id="ARBA00023136"/>
    </source>
</evidence>
<gene>
    <name evidence="8" type="ORF">ATM17_17005</name>
</gene>
<feature type="transmembrane region" description="Helical" evidence="6">
    <location>
        <begin position="91"/>
        <end position="111"/>
    </location>
</feature>
<evidence type="ECO:0000256" key="3">
    <source>
        <dbReference type="ARBA" id="ARBA00022692"/>
    </source>
</evidence>
<dbReference type="PANTHER" id="PTHR23505">
    <property type="entry name" value="SPINSTER"/>
    <property type="match status" value="1"/>
</dbReference>
<feature type="transmembrane region" description="Helical" evidence="6">
    <location>
        <begin position="193"/>
        <end position="212"/>
    </location>
</feature>
<dbReference type="InterPro" id="IPR044770">
    <property type="entry name" value="MFS_spinster-like"/>
</dbReference>
<dbReference type="GO" id="GO:0016020">
    <property type="term" value="C:membrane"/>
    <property type="evidence" value="ECO:0007669"/>
    <property type="project" value="UniProtKB-SubCell"/>
</dbReference>
<comment type="subcellular location">
    <subcellularLocation>
        <location evidence="1">Membrane</location>
        <topology evidence="1">Multi-pass membrane protein</topology>
    </subcellularLocation>
</comment>
<evidence type="ECO:0000256" key="4">
    <source>
        <dbReference type="ARBA" id="ARBA00022989"/>
    </source>
</evidence>
<feature type="transmembrane region" description="Helical" evidence="6">
    <location>
        <begin position="150"/>
        <end position="173"/>
    </location>
</feature>